<gene>
    <name evidence="3" type="ordered locus">Nhal_1155</name>
</gene>
<dbReference type="Proteomes" id="UP000001844">
    <property type="component" value="Chromosome"/>
</dbReference>
<feature type="region of interest" description="Disordered" evidence="1">
    <location>
        <begin position="302"/>
        <end position="332"/>
    </location>
</feature>
<dbReference type="InterPro" id="IPR025641">
    <property type="entry name" value="DUF4340"/>
</dbReference>
<accession>D5BZM7</accession>
<dbReference type="HOGENOM" id="CLU_060896_0_0_6"/>
<dbReference type="AlphaFoldDB" id="D5BZM7"/>
<reference evidence="4" key="1">
    <citation type="submission" date="2010-04" db="EMBL/GenBank/DDBJ databases">
        <title>Complete genome sequence of Nitrosococcus halophilus Nc4, a salt-adapted, aerobic obligate ammonia-oxidizing sulfur purple bacterium.</title>
        <authorList>
            <consortium name="US DOE Joint Genome Institute"/>
            <person name="Campbell M.A."/>
            <person name="Malfatti S.A."/>
            <person name="Chain P.S.G."/>
            <person name="Heidelberg J.F."/>
            <person name="Ward B.B."/>
            <person name="Klotz M.G."/>
        </authorList>
    </citation>
    <scope>NUCLEOTIDE SEQUENCE [LARGE SCALE GENOMIC DNA]</scope>
    <source>
        <strain evidence="4">Nc4</strain>
    </source>
</reference>
<dbReference type="Pfam" id="PF14238">
    <property type="entry name" value="DUF4340"/>
    <property type="match status" value="1"/>
</dbReference>
<dbReference type="STRING" id="472759.Nhal_1155"/>
<dbReference type="EMBL" id="CP001798">
    <property type="protein sequence ID" value="ADE14322.1"/>
    <property type="molecule type" value="Genomic_DNA"/>
</dbReference>
<evidence type="ECO:0000313" key="4">
    <source>
        <dbReference type="Proteomes" id="UP000001844"/>
    </source>
</evidence>
<dbReference type="RefSeq" id="WP_013032213.1">
    <property type="nucleotide sequence ID" value="NC_013960.1"/>
</dbReference>
<proteinExistence type="predicted"/>
<feature type="domain" description="DUF4340" evidence="2">
    <location>
        <begin position="69"/>
        <end position="243"/>
    </location>
</feature>
<dbReference type="eggNOG" id="ENOG5031F07">
    <property type="taxonomic scope" value="Bacteria"/>
</dbReference>
<keyword evidence="4" id="KW-1185">Reference proteome</keyword>
<evidence type="ECO:0000259" key="2">
    <source>
        <dbReference type="Pfam" id="PF14238"/>
    </source>
</evidence>
<evidence type="ECO:0000313" key="3">
    <source>
        <dbReference type="EMBL" id="ADE14322.1"/>
    </source>
</evidence>
<dbReference type="KEGG" id="nhl:Nhal_1155"/>
<feature type="compositionally biased region" description="Acidic residues" evidence="1">
    <location>
        <begin position="321"/>
        <end position="332"/>
    </location>
</feature>
<name>D5BZM7_NITHN</name>
<evidence type="ECO:0000256" key="1">
    <source>
        <dbReference type="SAM" id="MobiDB-lite"/>
    </source>
</evidence>
<protein>
    <recommendedName>
        <fullName evidence="2">DUF4340 domain-containing protein</fullName>
    </recommendedName>
</protein>
<organism evidence="3 4">
    <name type="scientific">Nitrosococcus halophilus (strain Nc4)</name>
    <dbReference type="NCBI Taxonomy" id="472759"/>
    <lineage>
        <taxon>Bacteria</taxon>
        <taxon>Pseudomonadati</taxon>
        <taxon>Pseudomonadota</taxon>
        <taxon>Gammaproteobacteria</taxon>
        <taxon>Chromatiales</taxon>
        <taxon>Chromatiaceae</taxon>
        <taxon>Nitrosococcus</taxon>
    </lineage>
</organism>
<sequence length="332" mass="37176">MKMKKWISILGGLLLVQLVLAIAVNLMGEDYGAFEPQEKLLAFDEKGVDGLRIEDGENSLVLKKRDGKWLLPDSGDFPADQEAVERLLDKLATLEKGWPVATTAGAAKRFKVDDEAFERRLALLIKEETQAVLYVGTSPGFRKVHVRPEGEDAVYAVAFNTWEANAKADDWIDKDILRLEGDQVTRVEMPEFTLQRNDEQWQLVSLKAQEETNGEEARALVDKLTGLPIESLLGTEAKPSFRQEAPEFEVKLARKGGDLLSYRFSKPEDEDYYVLKRSDLDHYFKVAPFAVEPIQTTGREKLVQTKTEEAPSETSGGDISAEAEVEAAEVQE</sequence>